<gene>
    <name evidence="3" type="ORF">PSON_ATCC_30995.1.T0350116</name>
</gene>
<feature type="compositionally biased region" description="Polar residues" evidence="2">
    <location>
        <begin position="96"/>
        <end position="105"/>
    </location>
</feature>
<feature type="compositionally biased region" description="Polar residues" evidence="2">
    <location>
        <begin position="75"/>
        <end position="88"/>
    </location>
</feature>
<feature type="coiled-coil region" evidence="1">
    <location>
        <begin position="116"/>
        <end position="188"/>
    </location>
</feature>
<comment type="caution">
    <text evidence="3">The sequence shown here is derived from an EMBL/GenBank/DDBJ whole genome shotgun (WGS) entry which is preliminary data.</text>
</comment>
<reference evidence="3" key="1">
    <citation type="submission" date="2021-01" db="EMBL/GenBank/DDBJ databases">
        <authorList>
            <consortium name="Genoscope - CEA"/>
            <person name="William W."/>
        </authorList>
    </citation>
    <scope>NUCLEOTIDE SEQUENCE</scope>
</reference>
<protein>
    <submittedName>
        <fullName evidence="3">Uncharacterized protein</fullName>
    </submittedName>
</protein>
<organism evidence="3 4">
    <name type="scientific">Paramecium sonneborni</name>
    <dbReference type="NCBI Taxonomy" id="65129"/>
    <lineage>
        <taxon>Eukaryota</taxon>
        <taxon>Sar</taxon>
        <taxon>Alveolata</taxon>
        <taxon>Ciliophora</taxon>
        <taxon>Intramacronucleata</taxon>
        <taxon>Oligohymenophorea</taxon>
        <taxon>Peniculida</taxon>
        <taxon>Parameciidae</taxon>
        <taxon>Paramecium</taxon>
    </lineage>
</organism>
<name>A0A8S1MDD1_9CILI</name>
<dbReference type="OrthoDB" id="302101at2759"/>
<evidence type="ECO:0000313" key="3">
    <source>
        <dbReference type="EMBL" id="CAD8076682.1"/>
    </source>
</evidence>
<dbReference type="AlphaFoldDB" id="A0A8S1MDD1"/>
<feature type="region of interest" description="Disordered" evidence="2">
    <location>
        <begin position="67"/>
        <end position="110"/>
    </location>
</feature>
<dbReference type="Proteomes" id="UP000692954">
    <property type="component" value="Unassembled WGS sequence"/>
</dbReference>
<dbReference type="EMBL" id="CAJJDN010000035">
    <property type="protein sequence ID" value="CAD8076682.1"/>
    <property type="molecule type" value="Genomic_DNA"/>
</dbReference>
<evidence type="ECO:0000256" key="1">
    <source>
        <dbReference type="SAM" id="Coils"/>
    </source>
</evidence>
<evidence type="ECO:0000313" key="4">
    <source>
        <dbReference type="Proteomes" id="UP000692954"/>
    </source>
</evidence>
<keyword evidence="1" id="KW-0175">Coiled coil</keyword>
<sequence>MITQDKLNFLNTLLDQELQQLTKSCNLRDLHNKIQSLESHIQLNIDKQLGSQQSIIERAFPTLGIKDSDDDFTPFKQTQRKSTPIKPTSSKHKKQSIQNKNSLQKGSLEKNNAKALTIEKQKNTELQSEVKLLTKKLTKAQTTITQLKQELLENEKYKENYIKSESIRQQQKELIQCLKKEIDQLKRK</sequence>
<accession>A0A8S1MDD1</accession>
<proteinExistence type="predicted"/>
<evidence type="ECO:0000256" key="2">
    <source>
        <dbReference type="SAM" id="MobiDB-lite"/>
    </source>
</evidence>
<keyword evidence="4" id="KW-1185">Reference proteome</keyword>